<proteinExistence type="predicted"/>
<dbReference type="Proteomes" id="UP001497516">
    <property type="component" value="Chromosome 4"/>
</dbReference>
<evidence type="ECO:0000313" key="1">
    <source>
        <dbReference type="EMBL" id="CAL1382483.1"/>
    </source>
</evidence>
<sequence>MTKARMKKDGDGKGKNMCSRFDFRRILEKTVLSIVEPEVDMPVDKSTTEMEVEPESVAVTEMEVEVESVVATELVREPDGVVEPEVDMPVVKSTT</sequence>
<organism evidence="1 2">
    <name type="scientific">Linum trigynum</name>
    <dbReference type="NCBI Taxonomy" id="586398"/>
    <lineage>
        <taxon>Eukaryota</taxon>
        <taxon>Viridiplantae</taxon>
        <taxon>Streptophyta</taxon>
        <taxon>Embryophyta</taxon>
        <taxon>Tracheophyta</taxon>
        <taxon>Spermatophyta</taxon>
        <taxon>Magnoliopsida</taxon>
        <taxon>eudicotyledons</taxon>
        <taxon>Gunneridae</taxon>
        <taxon>Pentapetalae</taxon>
        <taxon>rosids</taxon>
        <taxon>fabids</taxon>
        <taxon>Malpighiales</taxon>
        <taxon>Linaceae</taxon>
        <taxon>Linum</taxon>
    </lineage>
</organism>
<gene>
    <name evidence="1" type="ORF">LTRI10_LOCUS23804</name>
</gene>
<dbReference type="EMBL" id="OZ034817">
    <property type="protein sequence ID" value="CAL1382483.1"/>
    <property type="molecule type" value="Genomic_DNA"/>
</dbReference>
<reference evidence="1 2" key="1">
    <citation type="submission" date="2024-04" db="EMBL/GenBank/DDBJ databases">
        <authorList>
            <person name="Fracassetti M."/>
        </authorList>
    </citation>
    <scope>NUCLEOTIDE SEQUENCE [LARGE SCALE GENOMIC DNA]</scope>
</reference>
<name>A0AAV2E9T5_9ROSI</name>
<accession>A0AAV2E9T5</accession>
<protein>
    <submittedName>
        <fullName evidence="1">Uncharacterized protein</fullName>
    </submittedName>
</protein>
<dbReference type="AlphaFoldDB" id="A0AAV2E9T5"/>
<evidence type="ECO:0000313" key="2">
    <source>
        <dbReference type="Proteomes" id="UP001497516"/>
    </source>
</evidence>
<keyword evidence="2" id="KW-1185">Reference proteome</keyword>